<dbReference type="AlphaFoldDB" id="A0A7G2C9N8"/>
<dbReference type="VEuPathDB" id="TriTrypDB:ADEAN_000321900"/>
<reference evidence="2 3" key="1">
    <citation type="submission" date="2020-08" db="EMBL/GenBank/DDBJ databases">
        <authorList>
            <person name="Newling K."/>
            <person name="Davey J."/>
            <person name="Forrester S."/>
        </authorList>
    </citation>
    <scope>NUCLEOTIDE SEQUENCE [LARGE SCALE GENOMIC DNA]</scope>
    <source>
        <strain evidence="3">Crithidia deanei Carvalho (ATCC PRA-265)</strain>
    </source>
</reference>
<evidence type="ECO:0000313" key="3">
    <source>
        <dbReference type="Proteomes" id="UP000515908"/>
    </source>
</evidence>
<protein>
    <submittedName>
        <fullName evidence="2">Uncharacterized protein</fullName>
    </submittedName>
</protein>
<name>A0A7G2C9N8_9TRYP</name>
<dbReference type="EMBL" id="LR877149">
    <property type="protein sequence ID" value="CAD2215761.1"/>
    <property type="molecule type" value="Genomic_DNA"/>
</dbReference>
<evidence type="ECO:0000256" key="1">
    <source>
        <dbReference type="SAM" id="MobiDB-lite"/>
    </source>
</evidence>
<proteinExistence type="predicted"/>
<dbReference type="Proteomes" id="UP000515908">
    <property type="component" value="Chromosome 05"/>
</dbReference>
<accession>A0A7G2C9N8</accession>
<sequence length="120" mass="12916">MNRSEEAKPWSDAAGFHLDAVEILLAEMELVVSGRGDRGEAEGRDPVPAQQDEHGELLNRVADYIEGVVTDEQGEGMRALWSAIETSGGGRQTAVTAAELKTQSGGEKRACEILLSQLHN</sequence>
<gene>
    <name evidence="2" type="ORF">ADEAN_000321900</name>
</gene>
<keyword evidence="3" id="KW-1185">Reference proteome</keyword>
<organism evidence="2 3">
    <name type="scientific">Angomonas deanei</name>
    <dbReference type="NCBI Taxonomy" id="59799"/>
    <lineage>
        <taxon>Eukaryota</taxon>
        <taxon>Discoba</taxon>
        <taxon>Euglenozoa</taxon>
        <taxon>Kinetoplastea</taxon>
        <taxon>Metakinetoplastina</taxon>
        <taxon>Trypanosomatida</taxon>
        <taxon>Trypanosomatidae</taxon>
        <taxon>Strigomonadinae</taxon>
        <taxon>Angomonas</taxon>
    </lineage>
</organism>
<evidence type="ECO:0000313" key="2">
    <source>
        <dbReference type="EMBL" id="CAD2215761.1"/>
    </source>
</evidence>
<feature type="region of interest" description="Disordered" evidence="1">
    <location>
        <begin position="35"/>
        <end position="54"/>
    </location>
</feature>